<dbReference type="RefSeq" id="WP_220636055.1">
    <property type="nucleotide sequence ID" value="NZ_CAJQUM010000001.1"/>
</dbReference>
<protein>
    <submittedName>
        <fullName evidence="1">Uncharacterized protein</fullName>
    </submittedName>
</protein>
<evidence type="ECO:0000313" key="2">
    <source>
        <dbReference type="Proteomes" id="UP000742786"/>
    </source>
</evidence>
<dbReference type="GO" id="GO:0006355">
    <property type="term" value="P:regulation of DNA-templated transcription"/>
    <property type="evidence" value="ECO:0007669"/>
    <property type="project" value="InterPro"/>
</dbReference>
<name>A0A916J408_9PROT</name>
<proteinExistence type="predicted"/>
<organism evidence="1 2">
    <name type="scientific">Georgfuchsia toluolica</name>
    <dbReference type="NCBI Taxonomy" id="424218"/>
    <lineage>
        <taxon>Bacteria</taxon>
        <taxon>Pseudomonadati</taxon>
        <taxon>Pseudomonadota</taxon>
        <taxon>Betaproteobacteria</taxon>
        <taxon>Nitrosomonadales</taxon>
        <taxon>Sterolibacteriaceae</taxon>
        <taxon>Georgfuchsia</taxon>
    </lineage>
</organism>
<reference evidence="1" key="1">
    <citation type="submission" date="2021-04" db="EMBL/GenBank/DDBJ databases">
        <authorList>
            <person name="Hornung B."/>
        </authorList>
    </citation>
    <scope>NUCLEOTIDE SEQUENCE</scope>
    <source>
        <strain evidence="1">G5G6</strain>
    </source>
</reference>
<dbReference type="Proteomes" id="UP000742786">
    <property type="component" value="Unassembled WGS sequence"/>
</dbReference>
<dbReference type="InterPro" id="IPR013321">
    <property type="entry name" value="Arc_rbn_hlx_hlx"/>
</dbReference>
<dbReference type="EMBL" id="CAJQUM010000001">
    <property type="protein sequence ID" value="CAG4884182.1"/>
    <property type="molecule type" value="Genomic_DNA"/>
</dbReference>
<keyword evidence="2" id="KW-1185">Reference proteome</keyword>
<dbReference type="Gene3D" id="1.10.1220.10">
    <property type="entry name" value="Met repressor-like"/>
    <property type="match status" value="1"/>
</dbReference>
<evidence type="ECO:0000313" key="1">
    <source>
        <dbReference type="EMBL" id="CAG4884182.1"/>
    </source>
</evidence>
<sequence length="58" mass="6937">MPRQLVHDHCTSIRMPWNWHTNMTEIAKKFGISHSEIYRQAVQHFLRVRKPEHASNGK</sequence>
<comment type="caution">
    <text evidence="1">The sequence shown here is derived from an EMBL/GenBank/DDBJ whole genome shotgun (WGS) entry which is preliminary data.</text>
</comment>
<dbReference type="AlphaFoldDB" id="A0A916J408"/>
<accession>A0A916J408</accession>
<gene>
    <name evidence="1" type="ORF">GTOL_12065</name>
</gene>